<dbReference type="Pfam" id="PF13229">
    <property type="entry name" value="Beta_helix"/>
    <property type="match status" value="1"/>
</dbReference>
<organism evidence="2 3">
    <name type="scientific">Caerostris extrusa</name>
    <name type="common">Bark spider</name>
    <name type="synonym">Caerostris bankana</name>
    <dbReference type="NCBI Taxonomy" id="172846"/>
    <lineage>
        <taxon>Eukaryota</taxon>
        <taxon>Metazoa</taxon>
        <taxon>Ecdysozoa</taxon>
        <taxon>Arthropoda</taxon>
        <taxon>Chelicerata</taxon>
        <taxon>Arachnida</taxon>
        <taxon>Araneae</taxon>
        <taxon>Araneomorphae</taxon>
        <taxon>Entelegynae</taxon>
        <taxon>Araneoidea</taxon>
        <taxon>Araneidae</taxon>
        <taxon>Caerostris</taxon>
    </lineage>
</organism>
<gene>
    <name evidence="2" type="primary">AVEN_127940_1</name>
    <name evidence="2" type="ORF">CEXT_480021</name>
</gene>
<protein>
    <recommendedName>
        <fullName evidence="1">Right handed beta helix domain-containing protein</fullName>
    </recommendedName>
</protein>
<proteinExistence type="predicted"/>
<keyword evidence="3" id="KW-1185">Reference proteome</keyword>
<dbReference type="Gene3D" id="3.80.10.10">
    <property type="entry name" value="Ribonuclease Inhibitor"/>
    <property type="match status" value="1"/>
</dbReference>
<dbReference type="InterPro" id="IPR032675">
    <property type="entry name" value="LRR_dom_sf"/>
</dbReference>
<dbReference type="Proteomes" id="UP001054945">
    <property type="component" value="Unassembled WGS sequence"/>
</dbReference>
<feature type="domain" description="Right handed beta helix" evidence="1">
    <location>
        <begin position="139"/>
        <end position="269"/>
    </location>
</feature>
<comment type="caution">
    <text evidence="2">The sequence shown here is derived from an EMBL/GenBank/DDBJ whole genome shotgun (WGS) entry which is preliminary data.</text>
</comment>
<sequence>MRRHLVVVLVNGRHLKMTYLLLYAALISVIRAYDYDYDNFQKCRTESDEYTDEMVWRCASAFSALNNLQLQELEFIDLNKLTILPFALSSVHGVSVLKIADVADLEIIQHGFVGVHNIDRLIISNVTVNTLTREAFNSVTNVNMFVVEDCTFREVQQLAFSLHNVTNLMINNSEFYFLQDYSFLIHNSEKVLFEHCLFHQTENGSFILSFVDSVYFKSCHFKDIATTAFHSNVLSNFSITDSTIEDLQPEAFGNLVIQDKITFKNNSVSITYETSLDPLLTPYYNLSVDYCCNSFTCDCNIFWLWEMKNSDENDNILENSKCIGDSTQTLDLYKPIMDSYNNCMTLELKSSQRMQFFDVSKPIISFGSSLLFSIRTLITTFFMIKLLS</sequence>
<evidence type="ECO:0000313" key="2">
    <source>
        <dbReference type="EMBL" id="GIY23000.1"/>
    </source>
</evidence>
<dbReference type="SUPFAM" id="SSF51126">
    <property type="entry name" value="Pectin lyase-like"/>
    <property type="match status" value="1"/>
</dbReference>
<evidence type="ECO:0000313" key="3">
    <source>
        <dbReference type="Proteomes" id="UP001054945"/>
    </source>
</evidence>
<dbReference type="EMBL" id="BPLR01008224">
    <property type="protein sequence ID" value="GIY23000.1"/>
    <property type="molecule type" value="Genomic_DNA"/>
</dbReference>
<name>A0AAV4RRT2_CAEEX</name>
<dbReference type="AlphaFoldDB" id="A0AAV4RRT2"/>
<evidence type="ECO:0000259" key="1">
    <source>
        <dbReference type="Pfam" id="PF13229"/>
    </source>
</evidence>
<dbReference type="InterPro" id="IPR039448">
    <property type="entry name" value="Beta_helix"/>
</dbReference>
<accession>A0AAV4RRT2</accession>
<dbReference type="InterPro" id="IPR011050">
    <property type="entry name" value="Pectin_lyase_fold/virulence"/>
</dbReference>
<reference evidence="2 3" key="1">
    <citation type="submission" date="2021-06" db="EMBL/GenBank/DDBJ databases">
        <title>Caerostris extrusa draft genome.</title>
        <authorList>
            <person name="Kono N."/>
            <person name="Arakawa K."/>
        </authorList>
    </citation>
    <scope>NUCLEOTIDE SEQUENCE [LARGE SCALE GENOMIC DNA]</scope>
</reference>